<reference evidence="2 3" key="1">
    <citation type="submission" date="2024-11" db="EMBL/GenBank/DDBJ databases">
        <title>Chromosome-level genome assembly of Eucalyptus globulus Labill. provides insights into its genome evolution.</title>
        <authorList>
            <person name="Li X."/>
        </authorList>
    </citation>
    <scope>NUCLEOTIDE SEQUENCE [LARGE SCALE GENOMIC DNA]</scope>
    <source>
        <strain evidence="2">CL2024</strain>
        <tissue evidence="2">Fresh tender leaves</tissue>
    </source>
</reference>
<accession>A0ABD3LLB8</accession>
<protein>
    <submittedName>
        <fullName evidence="2">Uncharacterized protein</fullName>
    </submittedName>
</protein>
<keyword evidence="3" id="KW-1185">Reference proteome</keyword>
<dbReference type="AlphaFoldDB" id="A0ABD3LLB8"/>
<organism evidence="2 3">
    <name type="scientific">Eucalyptus globulus</name>
    <name type="common">Tasmanian blue gum</name>
    <dbReference type="NCBI Taxonomy" id="34317"/>
    <lineage>
        <taxon>Eukaryota</taxon>
        <taxon>Viridiplantae</taxon>
        <taxon>Streptophyta</taxon>
        <taxon>Embryophyta</taxon>
        <taxon>Tracheophyta</taxon>
        <taxon>Spermatophyta</taxon>
        <taxon>Magnoliopsida</taxon>
        <taxon>eudicotyledons</taxon>
        <taxon>Gunneridae</taxon>
        <taxon>Pentapetalae</taxon>
        <taxon>rosids</taxon>
        <taxon>malvids</taxon>
        <taxon>Myrtales</taxon>
        <taxon>Myrtaceae</taxon>
        <taxon>Myrtoideae</taxon>
        <taxon>Eucalypteae</taxon>
        <taxon>Eucalyptus</taxon>
    </lineage>
</organism>
<sequence>MRGTRGTSVGREREDNRKHMKYMLEERMRRGTSVGKEKEDDGKHVKYVLEEWLREGTSSKYLQNWHEEYFRPKQDVKMVHLKSRLDLRIPNCKTLKRVPSGNGKGSKASSGTRAHRAASVRTRSRDVRLRDRQHWQHICECKPSKHCLLDRHTLAELSDLLLNVDKYNGEETQRSKVLQQRSFSSETSSSAKKVKGGQATLAHLADQWLLQSTDALKNPFSKDIYQKLLKEGEQFLWAGFDMDPVRTMAKKLVDVQRWAEGVRSCLAKIENEYAEEAKKLAGEIESTLSSSSKLLELENLYNRSCHLGILVKGSEKLAQKISSMEEWLNRVRIYLLEKRAAAIEIDSLYKLKSEVILTLLSS</sequence>
<dbReference type="Proteomes" id="UP001634007">
    <property type="component" value="Unassembled WGS sequence"/>
</dbReference>
<comment type="caution">
    <text evidence="2">The sequence shown here is derived from an EMBL/GenBank/DDBJ whole genome shotgun (WGS) entry which is preliminary data.</text>
</comment>
<gene>
    <name evidence="2" type="ORF">ACJRO7_000063</name>
</gene>
<evidence type="ECO:0000256" key="1">
    <source>
        <dbReference type="SAM" id="MobiDB-lite"/>
    </source>
</evidence>
<feature type="region of interest" description="Disordered" evidence="1">
    <location>
        <begin position="94"/>
        <end position="125"/>
    </location>
</feature>
<name>A0ABD3LLB8_EUCGL</name>
<evidence type="ECO:0000313" key="2">
    <source>
        <dbReference type="EMBL" id="KAL3752596.1"/>
    </source>
</evidence>
<evidence type="ECO:0000313" key="3">
    <source>
        <dbReference type="Proteomes" id="UP001634007"/>
    </source>
</evidence>
<proteinExistence type="predicted"/>
<dbReference type="EMBL" id="JBJKBG010000001">
    <property type="protein sequence ID" value="KAL3752596.1"/>
    <property type="molecule type" value="Genomic_DNA"/>
</dbReference>